<accession>D9S298</accession>
<dbReference type="AlphaFoldDB" id="D9S298"/>
<gene>
    <name evidence="2" type="ordered locus">Toce_0759</name>
</gene>
<keyword evidence="1" id="KW-1133">Transmembrane helix</keyword>
<proteinExistence type="predicted"/>
<keyword evidence="3" id="KW-1185">Reference proteome</keyword>
<dbReference type="KEGG" id="toc:Toce_0759"/>
<evidence type="ECO:0000313" key="3">
    <source>
        <dbReference type="Proteomes" id="UP000000272"/>
    </source>
</evidence>
<name>D9S298_THEOJ</name>
<reference evidence="2 3" key="1">
    <citation type="journal article" date="2010" name="Stand. Genomic Sci.">
        <title>Complete genome sequence of Thermosediminibacter oceani type strain (JW/IW-1228P).</title>
        <authorList>
            <person name="Pitluck S."/>
            <person name="Yasawong M."/>
            <person name="Munk C."/>
            <person name="Nolan M."/>
            <person name="Lapidus A."/>
            <person name="Lucas S."/>
            <person name="Glavina Del Rio T."/>
            <person name="Tice H."/>
            <person name="Cheng J.F."/>
            <person name="Bruce D."/>
            <person name="Detter C."/>
            <person name="Tapia R."/>
            <person name="Han C."/>
            <person name="Goodwin L."/>
            <person name="Liolios K."/>
            <person name="Ivanova N."/>
            <person name="Mavromatis K."/>
            <person name="Mikhailova N."/>
            <person name="Pati A."/>
            <person name="Chen A."/>
            <person name="Palaniappan K."/>
            <person name="Land M."/>
            <person name="Hauser L."/>
            <person name="Chang Y.J."/>
            <person name="Jeffries C.D."/>
            <person name="Rohde M."/>
            <person name="Spring S."/>
            <person name="Sikorski J."/>
            <person name="Goker M."/>
            <person name="Woyke T."/>
            <person name="Bristow J."/>
            <person name="Eisen J.A."/>
            <person name="Markowitz V."/>
            <person name="Hugenholtz P."/>
            <person name="Kyrpides N.C."/>
            <person name="Klenk H.P."/>
        </authorList>
    </citation>
    <scope>NUCLEOTIDE SEQUENCE [LARGE SCALE GENOMIC DNA]</scope>
    <source>
        <strain evidence="3">ATCC BAA-1034 / DSM 16646 / JW/IW-1228P</strain>
    </source>
</reference>
<dbReference type="OrthoDB" id="1729836at2"/>
<keyword evidence="1" id="KW-0812">Transmembrane</keyword>
<evidence type="ECO:0000313" key="2">
    <source>
        <dbReference type="EMBL" id="ADL07525.1"/>
    </source>
</evidence>
<dbReference type="HOGENOM" id="CLU_2107846_0_0_9"/>
<dbReference type="Proteomes" id="UP000000272">
    <property type="component" value="Chromosome"/>
</dbReference>
<feature type="transmembrane region" description="Helical" evidence="1">
    <location>
        <begin position="17"/>
        <end position="35"/>
    </location>
</feature>
<evidence type="ECO:0000256" key="1">
    <source>
        <dbReference type="SAM" id="Phobius"/>
    </source>
</evidence>
<sequence length="115" mass="12754">MSFTRDLVDGLYRQDKYSLVYLLLMTNVLSLAVFLSKDAGLKSVSDEFNAGEREKPAISNNPPVEQPLERAVAAAASGGIEVPVPEKPAEKPQKDKVIDLEKVRSKPLVWRFPNN</sequence>
<keyword evidence="1" id="KW-0472">Membrane</keyword>
<organism evidence="2 3">
    <name type="scientific">Thermosediminibacter oceani (strain ATCC BAA-1034 / DSM 16646 / JW/IW-1228P)</name>
    <dbReference type="NCBI Taxonomy" id="555079"/>
    <lineage>
        <taxon>Bacteria</taxon>
        <taxon>Bacillati</taxon>
        <taxon>Bacillota</taxon>
        <taxon>Clostridia</taxon>
        <taxon>Thermosediminibacterales</taxon>
        <taxon>Thermosediminibacteraceae</taxon>
        <taxon>Thermosediminibacter</taxon>
    </lineage>
</organism>
<protein>
    <submittedName>
        <fullName evidence="2">Uncharacterized protein</fullName>
    </submittedName>
</protein>
<dbReference type="RefSeq" id="WP_013275570.1">
    <property type="nucleotide sequence ID" value="NC_014377.1"/>
</dbReference>
<dbReference type="EMBL" id="CP002131">
    <property type="protein sequence ID" value="ADL07525.1"/>
    <property type="molecule type" value="Genomic_DNA"/>
</dbReference>